<sequence length="58" mass="6921">MNALAFESRHTLVNQQSQHKNFISQACVINHRKSQLLENLKICSLDFFRYSYEPNEDY</sequence>
<dbReference type="EMBL" id="JACCHT010000002">
    <property type="protein sequence ID" value="NYT27844.1"/>
    <property type="molecule type" value="Genomic_DNA"/>
</dbReference>
<comment type="caution">
    <text evidence="1">The sequence shown here is derived from an EMBL/GenBank/DDBJ whole genome shotgun (WGS) entry which is preliminary data.</text>
</comment>
<dbReference type="RefSeq" id="WP_369151559.1">
    <property type="nucleotide sequence ID" value="NZ_OZ156464.1"/>
</dbReference>
<reference evidence="1 2" key="1">
    <citation type="submission" date="2020-05" db="EMBL/GenBank/DDBJ databases">
        <title>Horizontal transmission and recombination maintain forever young bacterial symbiont genomes.</title>
        <authorList>
            <person name="Russell S.L."/>
            <person name="Pepper-Tunick E."/>
            <person name="Svedberg J."/>
            <person name="Byrne A."/>
            <person name="Ruelas Castillo J."/>
            <person name="Vollmers C."/>
            <person name="Beinart R.A."/>
            <person name="Corbett-Detig R."/>
        </authorList>
    </citation>
    <scope>NUCLEOTIDE SEQUENCE [LARGE SCALE GENOMIC DNA]</scope>
    <source>
        <strain evidence="1">455</strain>
    </source>
</reference>
<accession>A0A853F1R3</accession>
<organism evidence="1 2">
    <name type="scientific">Candidatus Thiodubiliella endoseptemdiera</name>
    <dbReference type="NCBI Taxonomy" id="2738886"/>
    <lineage>
        <taxon>Bacteria</taxon>
        <taxon>Pseudomonadati</taxon>
        <taxon>Pseudomonadota</taxon>
        <taxon>Gammaproteobacteria</taxon>
        <taxon>Candidatus Pseudothioglobaceae</taxon>
        <taxon>Candidatus Thiodubiliella</taxon>
    </lineage>
</organism>
<dbReference type="AlphaFoldDB" id="A0A853F1R3"/>
<evidence type="ECO:0000313" key="2">
    <source>
        <dbReference type="Proteomes" id="UP000568751"/>
    </source>
</evidence>
<name>A0A853F1R3_9GAMM</name>
<protein>
    <submittedName>
        <fullName evidence="1">Uncharacterized protein</fullName>
    </submittedName>
</protein>
<evidence type="ECO:0000313" key="1">
    <source>
        <dbReference type="EMBL" id="NYT27844.1"/>
    </source>
</evidence>
<proteinExistence type="predicted"/>
<dbReference type="Proteomes" id="UP000568751">
    <property type="component" value="Unassembled WGS sequence"/>
</dbReference>
<gene>
    <name evidence="1" type="ORF">H0A76_08085</name>
</gene>